<feature type="compositionally biased region" description="Polar residues" evidence="1">
    <location>
        <begin position="1"/>
        <end position="13"/>
    </location>
</feature>
<evidence type="ECO:0000256" key="1">
    <source>
        <dbReference type="SAM" id="MobiDB-lite"/>
    </source>
</evidence>
<name>A0A139WC94_TRICA</name>
<proteinExistence type="predicted"/>
<feature type="compositionally biased region" description="Polar residues" evidence="1">
    <location>
        <begin position="134"/>
        <end position="179"/>
    </location>
</feature>
<dbReference type="GO" id="GO:0016301">
    <property type="term" value="F:kinase activity"/>
    <property type="evidence" value="ECO:0007669"/>
    <property type="project" value="UniProtKB-KW"/>
</dbReference>
<protein>
    <submittedName>
        <fullName evidence="2">Kinase D-interacting substrate of 220 kDa-like Protein</fullName>
    </submittedName>
</protein>
<feature type="region of interest" description="Disordered" evidence="1">
    <location>
        <begin position="95"/>
        <end position="116"/>
    </location>
</feature>
<accession>A0A139WC94</accession>
<feature type="region of interest" description="Disordered" evidence="1">
    <location>
        <begin position="1"/>
        <end position="32"/>
    </location>
</feature>
<feature type="region of interest" description="Disordered" evidence="1">
    <location>
        <begin position="130"/>
        <end position="200"/>
    </location>
</feature>
<gene>
    <name evidence="2" type="primary">AUGUSTUS-3.0.2_12347</name>
    <name evidence="2" type="ORF">TcasGA2_TC012347</name>
</gene>
<dbReference type="EMBL" id="KQ971371">
    <property type="protein sequence ID" value="KYB25524.1"/>
    <property type="molecule type" value="Genomic_DNA"/>
</dbReference>
<sequence>MHWQPISISIGGNSESLSEHSSRCSSQLPSPVTERRFSNGIKLSNLKSSDDAAKKGRHVVIKTDCGDPSHISVVFNQSDTKTPLLQEFNARPSSLQLVKTDKPQKPVMRNRSKSIDCQKKKLHRLKEKLLHSSPELNENASDNESTPLVSEVSTPSKSGQSSEINSNSFPLSPVSQKSLSPEIKHRQTRSEQNLTDTTDVSPVLSFHDNYLSNVGGGSSGGNSLSPRVALTRTMSECTSISGMISSCSNVSLRSRNSQSSGHLSRQNALDSEENLADCYCDPSRGG</sequence>
<organism evidence="2 3">
    <name type="scientific">Tribolium castaneum</name>
    <name type="common">Red flour beetle</name>
    <dbReference type="NCBI Taxonomy" id="7070"/>
    <lineage>
        <taxon>Eukaryota</taxon>
        <taxon>Metazoa</taxon>
        <taxon>Ecdysozoa</taxon>
        <taxon>Arthropoda</taxon>
        <taxon>Hexapoda</taxon>
        <taxon>Insecta</taxon>
        <taxon>Pterygota</taxon>
        <taxon>Neoptera</taxon>
        <taxon>Endopterygota</taxon>
        <taxon>Coleoptera</taxon>
        <taxon>Polyphaga</taxon>
        <taxon>Cucujiformia</taxon>
        <taxon>Tenebrionidae</taxon>
        <taxon>Tenebrionidae incertae sedis</taxon>
        <taxon>Tribolium</taxon>
    </lineage>
</organism>
<dbReference type="Proteomes" id="UP000007266">
    <property type="component" value="Linkage group 9"/>
</dbReference>
<keyword evidence="3" id="KW-1185">Reference proteome</keyword>
<reference evidence="2 3" key="2">
    <citation type="journal article" date="2010" name="Nucleic Acids Res.">
        <title>BeetleBase in 2010: revisions to provide comprehensive genomic information for Tribolium castaneum.</title>
        <authorList>
            <person name="Kim H.S."/>
            <person name="Murphy T."/>
            <person name="Xia J."/>
            <person name="Caragea D."/>
            <person name="Park Y."/>
            <person name="Beeman R.W."/>
            <person name="Lorenzen M.D."/>
            <person name="Butcher S."/>
            <person name="Manak J.R."/>
            <person name="Brown S.J."/>
        </authorList>
    </citation>
    <scope>GENOME REANNOTATION</scope>
    <source>
        <strain evidence="2 3">Georgia GA2</strain>
    </source>
</reference>
<evidence type="ECO:0000313" key="3">
    <source>
        <dbReference type="Proteomes" id="UP000007266"/>
    </source>
</evidence>
<evidence type="ECO:0000313" key="2">
    <source>
        <dbReference type="EMBL" id="KYB25524.1"/>
    </source>
</evidence>
<keyword evidence="2" id="KW-0808">Transferase</keyword>
<feature type="compositionally biased region" description="Polar residues" evidence="1">
    <location>
        <begin position="190"/>
        <end position="200"/>
    </location>
</feature>
<keyword evidence="2" id="KW-0418">Kinase</keyword>
<reference evidence="2 3" key="1">
    <citation type="journal article" date="2008" name="Nature">
        <title>The genome of the model beetle and pest Tribolium castaneum.</title>
        <authorList>
            <consortium name="Tribolium Genome Sequencing Consortium"/>
            <person name="Richards S."/>
            <person name="Gibbs R.A."/>
            <person name="Weinstock G.M."/>
            <person name="Brown S.J."/>
            <person name="Denell R."/>
            <person name="Beeman R.W."/>
            <person name="Gibbs R."/>
            <person name="Beeman R.W."/>
            <person name="Brown S.J."/>
            <person name="Bucher G."/>
            <person name="Friedrich M."/>
            <person name="Grimmelikhuijzen C.J."/>
            <person name="Klingler M."/>
            <person name="Lorenzen M."/>
            <person name="Richards S."/>
            <person name="Roth S."/>
            <person name="Schroder R."/>
            <person name="Tautz D."/>
            <person name="Zdobnov E.M."/>
            <person name="Muzny D."/>
            <person name="Gibbs R.A."/>
            <person name="Weinstock G.M."/>
            <person name="Attaway T."/>
            <person name="Bell S."/>
            <person name="Buhay C.J."/>
            <person name="Chandrabose M.N."/>
            <person name="Chavez D."/>
            <person name="Clerk-Blankenburg K.P."/>
            <person name="Cree A."/>
            <person name="Dao M."/>
            <person name="Davis C."/>
            <person name="Chacko J."/>
            <person name="Dinh H."/>
            <person name="Dugan-Rocha S."/>
            <person name="Fowler G."/>
            <person name="Garner T.T."/>
            <person name="Garnes J."/>
            <person name="Gnirke A."/>
            <person name="Hawes A."/>
            <person name="Hernandez J."/>
            <person name="Hines S."/>
            <person name="Holder M."/>
            <person name="Hume J."/>
            <person name="Jhangiani S.N."/>
            <person name="Joshi V."/>
            <person name="Khan Z.M."/>
            <person name="Jackson L."/>
            <person name="Kovar C."/>
            <person name="Kowis A."/>
            <person name="Lee S."/>
            <person name="Lewis L.R."/>
            <person name="Margolis J."/>
            <person name="Morgan M."/>
            <person name="Nazareth L.V."/>
            <person name="Nguyen N."/>
            <person name="Okwuonu G."/>
            <person name="Parker D."/>
            <person name="Richards S."/>
            <person name="Ruiz S.J."/>
            <person name="Santibanez J."/>
            <person name="Savard J."/>
            <person name="Scherer S.E."/>
            <person name="Schneider B."/>
            <person name="Sodergren E."/>
            <person name="Tautz D."/>
            <person name="Vattahil S."/>
            <person name="Villasana D."/>
            <person name="White C.S."/>
            <person name="Wright R."/>
            <person name="Park Y."/>
            <person name="Beeman R.W."/>
            <person name="Lord J."/>
            <person name="Oppert B."/>
            <person name="Lorenzen M."/>
            <person name="Brown S."/>
            <person name="Wang L."/>
            <person name="Savard J."/>
            <person name="Tautz D."/>
            <person name="Richards S."/>
            <person name="Weinstock G."/>
            <person name="Gibbs R.A."/>
            <person name="Liu Y."/>
            <person name="Worley K."/>
            <person name="Weinstock G."/>
            <person name="Elsik C.G."/>
            <person name="Reese J.T."/>
            <person name="Elhaik E."/>
            <person name="Landan G."/>
            <person name="Graur D."/>
            <person name="Arensburger P."/>
            <person name="Atkinson P."/>
            <person name="Beeman R.W."/>
            <person name="Beidler J."/>
            <person name="Brown S.J."/>
            <person name="Demuth J.P."/>
            <person name="Drury D.W."/>
            <person name="Du Y.Z."/>
            <person name="Fujiwara H."/>
            <person name="Lorenzen M."/>
            <person name="Maselli V."/>
            <person name="Osanai M."/>
            <person name="Park Y."/>
            <person name="Robertson H.M."/>
            <person name="Tu Z."/>
            <person name="Wang J.J."/>
            <person name="Wang S."/>
            <person name="Richards S."/>
            <person name="Song H."/>
            <person name="Zhang L."/>
            <person name="Sodergren E."/>
            <person name="Werner D."/>
            <person name="Stanke M."/>
            <person name="Morgenstern B."/>
            <person name="Solovyev V."/>
            <person name="Kosarev P."/>
            <person name="Brown G."/>
            <person name="Chen H.C."/>
            <person name="Ermolaeva O."/>
            <person name="Hlavina W."/>
            <person name="Kapustin Y."/>
            <person name="Kiryutin B."/>
            <person name="Kitts P."/>
            <person name="Maglott D."/>
            <person name="Pruitt K."/>
            <person name="Sapojnikov V."/>
            <person name="Souvorov A."/>
            <person name="Mackey A.J."/>
            <person name="Waterhouse R.M."/>
            <person name="Wyder S."/>
            <person name="Zdobnov E.M."/>
            <person name="Zdobnov E.M."/>
            <person name="Wyder S."/>
            <person name="Kriventseva E.V."/>
            <person name="Kadowaki T."/>
            <person name="Bork P."/>
            <person name="Aranda M."/>
            <person name="Bao R."/>
            <person name="Beermann A."/>
            <person name="Berns N."/>
            <person name="Bolognesi R."/>
            <person name="Bonneton F."/>
            <person name="Bopp D."/>
            <person name="Brown S.J."/>
            <person name="Bucher G."/>
            <person name="Butts T."/>
            <person name="Chaumot A."/>
            <person name="Denell R.E."/>
            <person name="Ferrier D.E."/>
            <person name="Friedrich M."/>
            <person name="Gordon C.M."/>
            <person name="Jindra M."/>
            <person name="Klingler M."/>
            <person name="Lan Q."/>
            <person name="Lattorff H.M."/>
            <person name="Laudet V."/>
            <person name="von Levetsow C."/>
            <person name="Liu Z."/>
            <person name="Lutz R."/>
            <person name="Lynch J.A."/>
            <person name="da Fonseca R.N."/>
            <person name="Posnien N."/>
            <person name="Reuter R."/>
            <person name="Roth S."/>
            <person name="Savard J."/>
            <person name="Schinko J.B."/>
            <person name="Schmitt C."/>
            <person name="Schoppmeier M."/>
            <person name="Schroder R."/>
            <person name="Shippy T.D."/>
            <person name="Simonnet F."/>
            <person name="Marques-Souza H."/>
            <person name="Tautz D."/>
            <person name="Tomoyasu Y."/>
            <person name="Trauner J."/>
            <person name="Van der Zee M."/>
            <person name="Vervoort M."/>
            <person name="Wittkopp N."/>
            <person name="Wimmer E.A."/>
            <person name="Yang X."/>
            <person name="Jones A.K."/>
            <person name="Sattelle D.B."/>
            <person name="Ebert P.R."/>
            <person name="Nelson D."/>
            <person name="Scott J.G."/>
            <person name="Beeman R.W."/>
            <person name="Muthukrishnan S."/>
            <person name="Kramer K.J."/>
            <person name="Arakane Y."/>
            <person name="Beeman R.W."/>
            <person name="Zhu Q."/>
            <person name="Hogenkamp D."/>
            <person name="Dixit R."/>
            <person name="Oppert B."/>
            <person name="Jiang H."/>
            <person name="Zou Z."/>
            <person name="Marshall J."/>
            <person name="Elpidina E."/>
            <person name="Vinokurov K."/>
            <person name="Oppert C."/>
            <person name="Zou Z."/>
            <person name="Evans J."/>
            <person name="Lu Z."/>
            <person name="Zhao P."/>
            <person name="Sumathipala N."/>
            <person name="Altincicek B."/>
            <person name="Vilcinskas A."/>
            <person name="Williams M."/>
            <person name="Hultmark D."/>
            <person name="Hetru C."/>
            <person name="Jiang H."/>
            <person name="Grimmelikhuijzen C.J."/>
            <person name="Hauser F."/>
            <person name="Cazzamali G."/>
            <person name="Williamson M."/>
            <person name="Park Y."/>
            <person name="Li B."/>
            <person name="Tanaka Y."/>
            <person name="Predel R."/>
            <person name="Neupert S."/>
            <person name="Schachtner J."/>
            <person name="Verleyen P."/>
            <person name="Raible F."/>
            <person name="Bork P."/>
            <person name="Friedrich M."/>
            <person name="Walden K.K."/>
            <person name="Robertson H.M."/>
            <person name="Angeli S."/>
            <person name="Foret S."/>
            <person name="Bucher G."/>
            <person name="Schuetz S."/>
            <person name="Maleszka R."/>
            <person name="Wimmer E.A."/>
            <person name="Beeman R.W."/>
            <person name="Lorenzen M."/>
            <person name="Tomoyasu Y."/>
            <person name="Miller S.C."/>
            <person name="Grossmann D."/>
            <person name="Bucher G."/>
        </authorList>
    </citation>
    <scope>NUCLEOTIDE SEQUENCE [LARGE SCALE GENOMIC DNA]</scope>
    <source>
        <strain evidence="2 3">Georgia GA2</strain>
    </source>
</reference>
<dbReference type="AlphaFoldDB" id="A0A139WC94"/>